<dbReference type="OrthoDB" id="193499at2759"/>
<evidence type="ECO:0000259" key="6">
    <source>
        <dbReference type="PROSITE" id="PS50072"/>
    </source>
</evidence>
<gene>
    <name evidence="7" type="ORF">CKAN_01483900</name>
</gene>
<accession>A0A3S3NEC2</accession>
<dbReference type="InterPro" id="IPR020892">
    <property type="entry name" value="Cyclophilin-type_PPIase_CS"/>
</dbReference>
<keyword evidence="5 7" id="KW-0413">Isomerase</keyword>
<dbReference type="Gene3D" id="2.40.100.10">
    <property type="entry name" value="Cyclophilin-like"/>
    <property type="match status" value="3"/>
</dbReference>
<keyword evidence="4" id="KW-0697">Rotamase</keyword>
<reference evidence="7 8" key="1">
    <citation type="journal article" date="2019" name="Nat. Plants">
        <title>Stout camphor tree genome fills gaps in understanding of flowering plant genome evolution.</title>
        <authorList>
            <person name="Chaw S.M."/>
            <person name="Liu Y.C."/>
            <person name="Wu Y.W."/>
            <person name="Wang H.Y."/>
            <person name="Lin C.I."/>
            <person name="Wu C.S."/>
            <person name="Ke H.M."/>
            <person name="Chang L.Y."/>
            <person name="Hsu C.Y."/>
            <person name="Yang H.T."/>
            <person name="Sudianto E."/>
            <person name="Hsu M.H."/>
            <person name="Wu K.P."/>
            <person name="Wang L.N."/>
            <person name="Leebens-Mack J.H."/>
            <person name="Tsai I.J."/>
        </authorList>
    </citation>
    <scope>NUCLEOTIDE SEQUENCE [LARGE SCALE GENOMIC DNA]</scope>
    <source>
        <strain evidence="8">cv. Chaw 1501</strain>
        <tissue evidence="7">Young leaves</tissue>
    </source>
</reference>
<dbReference type="GO" id="GO:0006457">
    <property type="term" value="P:protein folding"/>
    <property type="evidence" value="ECO:0007669"/>
    <property type="project" value="InterPro"/>
</dbReference>
<dbReference type="SUPFAM" id="SSF50891">
    <property type="entry name" value="Cyclophilin-like"/>
    <property type="match status" value="3"/>
</dbReference>
<comment type="similarity">
    <text evidence="2">Belongs to the cyclophilin-type PPIase family.</text>
</comment>
<dbReference type="GO" id="GO:0003755">
    <property type="term" value="F:peptidyl-prolyl cis-trans isomerase activity"/>
    <property type="evidence" value="ECO:0007669"/>
    <property type="project" value="UniProtKB-KW"/>
</dbReference>
<dbReference type="InterPro" id="IPR002130">
    <property type="entry name" value="Cyclophilin-type_PPIase_dom"/>
</dbReference>
<dbReference type="PANTHER" id="PTHR11071">
    <property type="entry name" value="PEPTIDYL-PROLYL CIS-TRANS ISOMERASE"/>
    <property type="match status" value="1"/>
</dbReference>
<dbReference type="Proteomes" id="UP000283530">
    <property type="component" value="Unassembled WGS sequence"/>
</dbReference>
<dbReference type="STRING" id="337451.A0A3S3NEC2"/>
<keyword evidence="8" id="KW-1185">Reference proteome</keyword>
<dbReference type="GO" id="GO:0005886">
    <property type="term" value="C:plasma membrane"/>
    <property type="evidence" value="ECO:0007669"/>
    <property type="project" value="TreeGrafter"/>
</dbReference>
<name>A0A3S3NEC2_9MAGN</name>
<sequence>MANPKVFFDMAVGGAPAGKIVMELYADTTPRTAENFRALCTGEKGKGRSGKPLHFKGSSFHRVIPGFMCQGGDFTAGNGTGGESIYGAKFADENFIKKHTGPGIHSMGNASPGIHSMGNGGPGIHFMGNAGPGIHSMGNGGPGTNGFQFFNCTAKIEWHVVIERMDVVRAIEKVVSSSGRTSKPVTIAREREMANPKVFFDMAVGGAPAGKIVMELYADTTPRTAENFRALCTGEKGKGRSGKPLHFKGSSFHRVIPGFMCQGGDFTAGNGTGGESIYGAKFADENFIKKHTGPGILSMANAGPGTNGSQFFICTAKTEWLDGKHVVFGQVIDGMDVVRAIEKVGSSSGRTSKPVTIADCGQL</sequence>
<dbReference type="PROSITE" id="PS50072">
    <property type="entry name" value="CSA_PPIASE_2"/>
    <property type="match status" value="2"/>
</dbReference>
<dbReference type="PANTHER" id="PTHR11071:SF561">
    <property type="entry name" value="PEPTIDYL-PROLYL CIS-TRANS ISOMERASE D-RELATED"/>
    <property type="match status" value="1"/>
</dbReference>
<dbReference type="InterPro" id="IPR029000">
    <property type="entry name" value="Cyclophilin-like_dom_sf"/>
</dbReference>
<evidence type="ECO:0000256" key="2">
    <source>
        <dbReference type="ARBA" id="ARBA00007365"/>
    </source>
</evidence>
<feature type="domain" description="PPIase cyclophilin-type" evidence="6">
    <location>
        <begin position="199"/>
        <end position="362"/>
    </location>
</feature>
<evidence type="ECO:0000256" key="4">
    <source>
        <dbReference type="ARBA" id="ARBA00023110"/>
    </source>
</evidence>
<dbReference type="EC" id="5.2.1.8" evidence="3"/>
<comment type="catalytic activity">
    <reaction evidence="1">
        <text>[protein]-peptidylproline (omega=180) = [protein]-peptidylproline (omega=0)</text>
        <dbReference type="Rhea" id="RHEA:16237"/>
        <dbReference type="Rhea" id="RHEA-COMP:10747"/>
        <dbReference type="Rhea" id="RHEA-COMP:10748"/>
        <dbReference type="ChEBI" id="CHEBI:83833"/>
        <dbReference type="ChEBI" id="CHEBI:83834"/>
        <dbReference type="EC" id="5.2.1.8"/>
    </reaction>
</comment>
<dbReference type="PRINTS" id="PR00153">
    <property type="entry name" value="CSAPPISMRASE"/>
</dbReference>
<protein>
    <recommendedName>
        <fullName evidence="3">peptidylprolyl isomerase</fullName>
        <ecNumber evidence="3">5.2.1.8</ecNumber>
    </recommendedName>
</protein>
<evidence type="ECO:0000256" key="1">
    <source>
        <dbReference type="ARBA" id="ARBA00000971"/>
    </source>
</evidence>
<dbReference type="AlphaFoldDB" id="A0A3S3NEC2"/>
<dbReference type="EMBL" id="QPKB01000005">
    <property type="protein sequence ID" value="RWR85960.1"/>
    <property type="molecule type" value="Genomic_DNA"/>
</dbReference>
<comment type="caution">
    <text evidence="7">The sequence shown here is derived from an EMBL/GenBank/DDBJ whole genome shotgun (WGS) entry which is preliminary data.</text>
</comment>
<feature type="domain" description="PPIase cyclophilin-type" evidence="6">
    <location>
        <begin position="7"/>
        <end position="192"/>
    </location>
</feature>
<dbReference type="PROSITE" id="PS00170">
    <property type="entry name" value="CSA_PPIASE_1"/>
    <property type="match status" value="2"/>
</dbReference>
<organism evidence="7 8">
    <name type="scientific">Cinnamomum micranthum f. kanehirae</name>
    <dbReference type="NCBI Taxonomy" id="337451"/>
    <lineage>
        <taxon>Eukaryota</taxon>
        <taxon>Viridiplantae</taxon>
        <taxon>Streptophyta</taxon>
        <taxon>Embryophyta</taxon>
        <taxon>Tracheophyta</taxon>
        <taxon>Spermatophyta</taxon>
        <taxon>Magnoliopsida</taxon>
        <taxon>Magnoliidae</taxon>
        <taxon>Laurales</taxon>
        <taxon>Lauraceae</taxon>
        <taxon>Cinnamomum</taxon>
    </lineage>
</organism>
<dbReference type="Pfam" id="PF00160">
    <property type="entry name" value="Pro_isomerase"/>
    <property type="match status" value="2"/>
</dbReference>
<evidence type="ECO:0000313" key="8">
    <source>
        <dbReference type="Proteomes" id="UP000283530"/>
    </source>
</evidence>
<proteinExistence type="inferred from homology"/>
<dbReference type="FunFam" id="2.40.100.10:FF:000002">
    <property type="entry name" value="Peptidyl-prolyl cis-trans isomerase"/>
    <property type="match status" value="1"/>
</dbReference>
<dbReference type="GO" id="GO:0005829">
    <property type="term" value="C:cytosol"/>
    <property type="evidence" value="ECO:0007669"/>
    <property type="project" value="TreeGrafter"/>
</dbReference>
<evidence type="ECO:0000256" key="5">
    <source>
        <dbReference type="ARBA" id="ARBA00023235"/>
    </source>
</evidence>
<evidence type="ECO:0000313" key="7">
    <source>
        <dbReference type="EMBL" id="RWR85960.1"/>
    </source>
</evidence>
<evidence type="ECO:0000256" key="3">
    <source>
        <dbReference type="ARBA" id="ARBA00013194"/>
    </source>
</evidence>
<dbReference type="GO" id="GO:0016018">
    <property type="term" value="F:cyclosporin A binding"/>
    <property type="evidence" value="ECO:0007669"/>
    <property type="project" value="TreeGrafter"/>
</dbReference>
<dbReference type="CDD" id="cd01926">
    <property type="entry name" value="cyclophilin_ABH_like"/>
    <property type="match status" value="1"/>
</dbReference>